<feature type="region of interest" description="Disordered" evidence="1">
    <location>
        <begin position="15"/>
        <end position="34"/>
    </location>
</feature>
<reference evidence="2 3" key="1">
    <citation type="journal article" date="2020" name="Cell">
        <title>Large-Scale Comparative Analyses of Tick Genomes Elucidate Their Genetic Diversity and Vector Capacities.</title>
        <authorList>
            <consortium name="Tick Genome and Microbiome Consortium (TIGMIC)"/>
            <person name="Jia N."/>
            <person name="Wang J."/>
            <person name="Shi W."/>
            <person name="Du L."/>
            <person name="Sun Y."/>
            <person name="Zhan W."/>
            <person name="Jiang J.F."/>
            <person name="Wang Q."/>
            <person name="Zhang B."/>
            <person name="Ji P."/>
            <person name="Bell-Sakyi L."/>
            <person name="Cui X.M."/>
            <person name="Yuan T.T."/>
            <person name="Jiang B.G."/>
            <person name="Yang W.F."/>
            <person name="Lam T.T."/>
            <person name="Chang Q.C."/>
            <person name="Ding S.J."/>
            <person name="Wang X.J."/>
            <person name="Zhu J.G."/>
            <person name="Ruan X.D."/>
            <person name="Zhao L."/>
            <person name="Wei J.T."/>
            <person name="Ye R.Z."/>
            <person name="Que T.C."/>
            <person name="Du C.H."/>
            <person name="Zhou Y.H."/>
            <person name="Cheng J.X."/>
            <person name="Dai P.F."/>
            <person name="Guo W.B."/>
            <person name="Han X.H."/>
            <person name="Huang E.J."/>
            <person name="Li L.F."/>
            <person name="Wei W."/>
            <person name="Gao Y.C."/>
            <person name="Liu J.Z."/>
            <person name="Shao H.Z."/>
            <person name="Wang X."/>
            <person name="Wang C.C."/>
            <person name="Yang T.C."/>
            <person name="Huo Q.B."/>
            <person name="Li W."/>
            <person name="Chen H.Y."/>
            <person name="Chen S.E."/>
            <person name="Zhou L.G."/>
            <person name="Ni X.B."/>
            <person name="Tian J.H."/>
            <person name="Sheng Y."/>
            <person name="Liu T."/>
            <person name="Pan Y.S."/>
            <person name="Xia L.Y."/>
            <person name="Li J."/>
            <person name="Zhao F."/>
            <person name="Cao W.C."/>
        </authorList>
    </citation>
    <scope>NUCLEOTIDE SEQUENCE [LARGE SCALE GENOMIC DNA]</scope>
    <source>
        <strain evidence="2">HaeL-2018</strain>
    </source>
</reference>
<name>A0A9J6GKV7_HAELO</name>
<dbReference type="OrthoDB" id="6503059at2759"/>
<accession>A0A9J6GKV7</accession>
<protein>
    <submittedName>
        <fullName evidence="2">Uncharacterized protein</fullName>
    </submittedName>
</protein>
<gene>
    <name evidence="2" type="ORF">HPB48_013066</name>
</gene>
<dbReference type="EMBL" id="JABSTR010000007">
    <property type="protein sequence ID" value="KAH9376221.1"/>
    <property type="molecule type" value="Genomic_DNA"/>
</dbReference>
<organism evidence="2 3">
    <name type="scientific">Haemaphysalis longicornis</name>
    <name type="common">Bush tick</name>
    <dbReference type="NCBI Taxonomy" id="44386"/>
    <lineage>
        <taxon>Eukaryota</taxon>
        <taxon>Metazoa</taxon>
        <taxon>Ecdysozoa</taxon>
        <taxon>Arthropoda</taxon>
        <taxon>Chelicerata</taxon>
        <taxon>Arachnida</taxon>
        <taxon>Acari</taxon>
        <taxon>Parasitiformes</taxon>
        <taxon>Ixodida</taxon>
        <taxon>Ixodoidea</taxon>
        <taxon>Ixodidae</taxon>
        <taxon>Haemaphysalinae</taxon>
        <taxon>Haemaphysalis</taxon>
    </lineage>
</organism>
<evidence type="ECO:0000313" key="2">
    <source>
        <dbReference type="EMBL" id="KAH9376221.1"/>
    </source>
</evidence>
<dbReference type="AlphaFoldDB" id="A0A9J6GKV7"/>
<keyword evidence="3" id="KW-1185">Reference proteome</keyword>
<evidence type="ECO:0000256" key="1">
    <source>
        <dbReference type="SAM" id="MobiDB-lite"/>
    </source>
</evidence>
<proteinExistence type="predicted"/>
<dbReference type="Proteomes" id="UP000821853">
    <property type="component" value="Chromosome 5"/>
</dbReference>
<comment type="caution">
    <text evidence="2">The sequence shown here is derived from an EMBL/GenBank/DDBJ whole genome shotgun (WGS) entry which is preliminary data.</text>
</comment>
<evidence type="ECO:0000313" key="3">
    <source>
        <dbReference type="Proteomes" id="UP000821853"/>
    </source>
</evidence>
<dbReference type="VEuPathDB" id="VectorBase:HLOH_060592"/>
<sequence>MGHISSLLVHTTTEATFPRPNPRSKGPKAAPFSRSFAPPPLPLKPLMFLRSQVCQQRSSFKFYEWAEAVIHSSQSRMYMFDDETTIVNKVKKAHDFSPNTCISLYRADLDDYGGTCNEGSPFLRVAAVHNAVFSQGAARPGR</sequence>